<accession>A0A9X7XV08</accession>
<geneLocation type="plasmid" evidence="1 2">
    <name>unnamed2</name>
</geneLocation>
<evidence type="ECO:0000313" key="2">
    <source>
        <dbReference type="Proteomes" id="UP000464749"/>
    </source>
</evidence>
<sequence length="207" mass="24334">MTKKDVYVIEQSKILTALQKLNKEAYEKRKLAPVTEFDDDDWRMAWLVALIEDKLKDRAQQGHHEMKLVLFKQIFPFLGCDYVEGRNYSLDDPQFIVMCNNALITGNTIDTSINKRICDLATEIHLNKNIFEYGFLGHLKISPKYRQKTIDSYIRLRYLAITLSPEQAVKLERYICIKFKPVLLKCKVVSVTDKRYSWTDLNITFAW</sequence>
<organism evidence="1 2">
    <name type="scientific">Lactobacillus johnsonii</name>
    <dbReference type="NCBI Taxonomy" id="33959"/>
    <lineage>
        <taxon>Bacteria</taxon>
        <taxon>Bacillati</taxon>
        <taxon>Bacillota</taxon>
        <taxon>Bacilli</taxon>
        <taxon>Lactobacillales</taxon>
        <taxon>Lactobacillaceae</taxon>
        <taxon>Lactobacillus</taxon>
    </lineage>
</organism>
<dbReference type="RefSeq" id="WP_163589025.1">
    <property type="nucleotide sequence ID" value="NZ_CP040856.1"/>
</dbReference>
<dbReference type="EMBL" id="CP040856">
    <property type="protein sequence ID" value="QIA88667.1"/>
    <property type="molecule type" value="Genomic_DNA"/>
</dbReference>
<dbReference type="AlphaFoldDB" id="A0A9X7XV08"/>
<proteinExistence type="predicted"/>
<reference evidence="1 2" key="1">
    <citation type="submission" date="2019-06" db="EMBL/GenBank/DDBJ databases">
        <title>Whole genome sequencing of Lactobacillus johnsonii strain G2A.</title>
        <authorList>
            <person name="Conlan S."/>
            <person name="Thomas P.J."/>
            <person name="Mullikin J."/>
            <person name="Singer J."/>
            <person name="Weaver C."/>
            <person name="Segre J.A."/>
        </authorList>
    </citation>
    <scope>NUCLEOTIDE SEQUENCE [LARGE SCALE GENOMIC DNA]</scope>
    <source>
        <strain evidence="1 2">G2A</strain>
        <plasmid evidence="1 2">unnamed2</plasmid>
    </source>
</reference>
<evidence type="ECO:0000313" key="1">
    <source>
        <dbReference type="EMBL" id="QIA88667.1"/>
    </source>
</evidence>
<gene>
    <name evidence="1" type="ORF">FEE39_10520</name>
</gene>
<keyword evidence="1" id="KW-0614">Plasmid</keyword>
<protein>
    <submittedName>
        <fullName evidence="1">Uncharacterized protein</fullName>
    </submittedName>
</protein>
<dbReference type="Proteomes" id="UP000464749">
    <property type="component" value="Plasmid unnamed2"/>
</dbReference>
<name>A0A9X7XV08_LACJH</name>